<dbReference type="InterPro" id="IPR036909">
    <property type="entry name" value="Cyt_c-like_dom_sf"/>
</dbReference>
<dbReference type="EC" id="7.1.1.9" evidence="18"/>
<evidence type="ECO:0000256" key="4">
    <source>
        <dbReference type="ARBA" id="ARBA00022617"/>
    </source>
</evidence>
<feature type="domain" description="Cytochrome oxidase subunit II transmembrane region profile" evidence="22">
    <location>
        <begin position="21"/>
        <end position="116"/>
    </location>
</feature>
<evidence type="ECO:0000256" key="15">
    <source>
        <dbReference type="ARBA" id="ARBA00047816"/>
    </source>
</evidence>
<comment type="subcellular location">
    <subcellularLocation>
        <location evidence="17">Cell membrane</location>
        <topology evidence="17">Multi-pass membrane protein</topology>
    </subcellularLocation>
    <subcellularLocation>
        <location evidence="1">Membrane</location>
        <topology evidence="1">Multi-pass membrane protein</topology>
    </subcellularLocation>
</comment>
<evidence type="ECO:0000256" key="7">
    <source>
        <dbReference type="ARBA" id="ARBA00022723"/>
    </source>
</evidence>
<sequence>MPTKLFRRGMLLFATLLATLAQADLKLNMTRGVTDISNEVYGLHMLIFWVCVVIGIIVFGVMGYSIVMHRKSRGAVADNFHESVKVELLWTILPAIVVIAIGYRAFFTLEKMYDFDDSDMTVEIVGYQWKWRYSYLGGDAAERVTYFSSLATPRDQINGLTTKGENYLLEVDEPLVLPIGMKIRFVISSADVIHSWWVPQLAVKKDAIPGIVNESWTHINEPGTYRGQCTELCGKDHGFMPIVVEALPQAEFDTWLAAKKVETRKLAELTQKDWTYDELMELGESAYVKNCAACHQVDGSGIAGVFPALKNSVIALGPVEDHIDIVVNGSRNNAAMAAYGAQLSEVDMAAIITYERNAWGNDTGDVVTPVDILNYNAGQ</sequence>
<dbReference type="SUPFAM" id="SSF49503">
    <property type="entry name" value="Cupredoxins"/>
    <property type="match status" value="1"/>
</dbReference>
<dbReference type="PANTHER" id="PTHR22888">
    <property type="entry name" value="CYTOCHROME C OXIDASE, SUBUNIT II"/>
    <property type="match status" value="1"/>
</dbReference>
<dbReference type="GO" id="GO:0005507">
    <property type="term" value="F:copper ion binding"/>
    <property type="evidence" value="ECO:0007669"/>
    <property type="project" value="InterPro"/>
</dbReference>
<dbReference type="InterPro" id="IPR045187">
    <property type="entry name" value="CcO_II"/>
</dbReference>
<evidence type="ECO:0000256" key="17">
    <source>
        <dbReference type="RuleBase" id="RU000456"/>
    </source>
</evidence>
<feature type="transmembrane region" description="Helical" evidence="19">
    <location>
        <begin position="88"/>
        <end position="106"/>
    </location>
</feature>
<dbReference type="GO" id="GO:0016491">
    <property type="term" value="F:oxidoreductase activity"/>
    <property type="evidence" value="ECO:0007669"/>
    <property type="project" value="UniProtKB-KW"/>
</dbReference>
<dbReference type="GO" id="GO:0005886">
    <property type="term" value="C:plasma membrane"/>
    <property type="evidence" value="ECO:0007669"/>
    <property type="project" value="UniProtKB-SubCell"/>
</dbReference>
<keyword evidence="6 17" id="KW-0812">Transmembrane</keyword>
<keyword evidence="7 16" id="KW-0479">Metal-binding</keyword>
<evidence type="ECO:0000259" key="22">
    <source>
        <dbReference type="PROSITE" id="PS50999"/>
    </source>
</evidence>
<dbReference type="PRINTS" id="PR01166">
    <property type="entry name" value="CYCOXIDASEII"/>
</dbReference>
<evidence type="ECO:0000313" key="25">
    <source>
        <dbReference type="Proteomes" id="UP000229757"/>
    </source>
</evidence>
<evidence type="ECO:0000256" key="8">
    <source>
        <dbReference type="ARBA" id="ARBA00022967"/>
    </source>
</evidence>
<dbReference type="PROSITE" id="PS51007">
    <property type="entry name" value="CYTC"/>
    <property type="match status" value="1"/>
</dbReference>
<dbReference type="Proteomes" id="UP000229757">
    <property type="component" value="Chromosome"/>
</dbReference>
<keyword evidence="20" id="KW-0732">Signal</keyword>
<evidence type="ECO:0000256" key="6">
    <source>
        <dbReference type="ARBA" id="ARBA00022692"/>
    </source>
</evidence>
<dbReference type="InterPro" id="IPR036257">
    <property type="entry name" value="Cyt_c_oxidase_su2_TM_sf"/>
</dbReference>
<dbReference type="Gene3D" id="1.10.760.10">
    <property type="entry name" value="Cytochrome c-like domain"/>
    <property type="match status" value="1"/>
</dbReference>
<evidence type="ECO:0000256" key="12">
    <source>
        <dbReference type="ARBA" id="ARBA00023008"/>
    </source>
</evidence>
<dbReference type="NCBIfam" id="TIGR02866">
    <property type="entry name" value="CoxB"/>
    <property type="match status" value="1"/>
</dbReference>
<dbReference type="Gene3D" id="2.60.40.420">
    <property type="entry name" value="Cupredoxins - blue copper proteins"/>
    <property type="match status" value="1"/>
</dbReference>
<feature type="signal peptide" evidence="20">
    <location>
        <begin position="1"/>
        <end position="23"/>
    </location>
</feature>
<comment type="catalytic activity">
    <reaction evidence="15 18">
        <text>4 Fe(II)-[cytochrome c] + O2 + 8 H(+)(in) = 4 Fe(III)-[cytochrome c] + 2 H2O + 4 H(+)(out)</text>
        <dbReference type="Rhea" id="RHEA:11436"/>
        <dbReference type="Rhea" id="RHEA-COMP:10350"/>
        <dbReference type="Rhea" id="RHEA-COMP:14399"/>
        <dbReference type="ChEBI" id="CHEBI:15377"/>
        <dbReference type="ChEBI" id="CHEBI:15378"/>
        <dbReference type="ChEBI" id="CHEBI:15379"/>
        <dbReference type="ChEBI" id="CHEBI:29033"/>
        <dbReference type="ChEBI" id="CHEBI:29034"/>
        <dbReference type="EC" id="7.1.1.9"/>
    </reaction>
</comment>
<evidence type="ECO:0000256" key="13">
    <source>
        <dbReference type="ARBA" id="ARBA00023136"/>
    </source>
</evidence>
<dbReference type="SUPFAM" id="SSF81464">
    <property type="entry name" value="Cytochrome c oxidase subunit II-like, transmembrane region"/>
    <property type="match status" value="1"/>
</dbReference>
<dbReference type="PROSITE" id="PS50999">
    <property type="entry name" value="COX2_TM"/>
    <property type="match status" value="1"/>
</dbReference>
<evidence type="ECO:0000259" key="23">
    <source>
        <dbReference type="PROSITE" id="PS51007"/>
    </source>
</evidence>
<evidence type="ECO:0000256" key="20">
    <source>
        <dbReference type="SAM" id="SignalP"/>
    </source>
</evidence>
<dbReference type="InterPro" id="IPR001505">
    <property type="entry name" value="Copper_CuA"/>
</dbReference>
<evidence type="ECO:0000256" key="2">
    <source>
        <dbReference type="ARBA" id="ARBA00007866"/>
    </source>
</evidence>
<feature type="domain" description="Cytochrome oxidase subunit II copper A binding" evidence="21">
    <location>
        <begin position="117"/>
        <end position="258"/>
    </location>
</feature>
<evidence type="ECO:0000256" key="11">
    <source>
        <dbReference type="ARBA" id="ARBA00023004"/>
    </source>
</evidence>
<dbReference type="RefSeq" id="WP_100255616.1">
    <property type="nucleotide sequence ID" value="NZ_CP011797.1"/>
</dbReference>
<dbReference type="InterPro" id="IPR009056">
    <property type="entry name" value="Cyt_c-like_dom"/>
</dbReference>
<evidence type="ECO:0000313" key="24">
    <source>
        <dbReference type="EMBL" id="ATX75195.1"/>
    </source>
</evidence>
<proteinExistence type="inferred from homology"/>
<gene>
    <name evidence="24" type="ORF">REIFOR_00017</name>
</gene>
<evidence type="ECO:0000259" key="21">
    <source>
        <dbReference type="PROSITE" id="PS50857"/>
    </source>
</evidence>
<comment type="function">
    <text evidence="14 18">Subunits I and II form the functional core of the enzyme complex. Electrons originating in cytochrome c are transferred via heme a and Cu(A) to the binuclear center formed by heme a3 and Cu(B).</text>
</comment>
<dbReference type="OrthoDB" id="9781261at2"/>
<keyword evidence="12 18" id="KW-0186">Copper</keyword>
<dbReference type="EMBL" id="CP011797">
    <property type="protein sequence ID" value="ATX75195.1"/>
    <property type="molecule type" value="Genomic_DNA"/>
</dbReference>
<dbReference type="Pfam" id="PF13442">
    <property type="entry name" value="Cytochrome_CBB3"/>
    <property type="match status" value="1"/>
</dbReference>
<reference evidence="24 25" key="1">
    <citation type="journal article" date="2017" name="Environ. Microbiol.">
        <title>Genomic and physiological analyses of 'Reinekea forsetii' reveal a versatile opportunistic lifestyle during spring algae blooms.</title>
        <authorList>
            <person name="Avci B."/>
            <person name="Hahnke R.L."/>
            <person name="Chafee M."/>
            <person name="Fischer T."/>
            <person name="Gruber-Vodicka H."/>
            <person name="Tegetmeyer H.E."/>
            <person name="Harder J."/>
            <person name="Fuchs B.M."/>
            <person name="Amann R.I."/>
            <person name="Teeling H."/>
        </authorList>
    </citation>
    <scope>NUCLEOTIDE SEQUENCE [LARGE SCALE GENOMIC DNA]</scope>
    <source>
        <strain evidence="24 25">Hel1_31_D35</strain>
    </source>
</reference>
<dbReference type="GO" id="GO:0004129">
    <property type="term" value="F:cytochrome-c oxidase activity"/>
    <property type="evidence" value="ECO:0007669"/>
    <property type="project" value="UniProtKB-EC"/>
</dbReference>
<evidence type="ECO:0000256" key="3">
    <source>
        <dbReference type="ARBA" id="ARBA00022448"/>
    </source>
</evidence>
<feature type="domain" description="Cytochrome c" evidence="23">
    <location>
        <begin position="278"/>
        <end position="359"/>
    </location>
</feature>
<dbReference type="PROSITE" id="PS50857">
    <property type="entry name" value="COX2_CUA"/>
    <property type="match status" value="1"/>
</dbReference>
<dbReference type="InterPro" id="IPR008972">
    <property type="entry name" value="Cupredoxin"/>
</dbReference>
<keyword evidence="4 16" id="KW-0349">Heme</keyword>
<dbReference type="GO" id="GO:0020037">
    <property type="term" value="F:heme binding"/>
    <property type="evidence" value="ECO:0007669"/>
    <property type="project" value="InterPro"/>
</dbReference>
<evidence type="ECO:0000256" key="9">
    <source>
        <dbReference type="ARBA" id="ARBA00022982"/>
    </source>
</evidence>
<dbReference type="InterPro" id="IPR011759">
    <property type="entry name" value="Cyt_c_oxidase_su2_TM_dom"/>
</dbReference>
<dbReference type="InterPro" id="IPR002429">
    <property type="entry name" value="CcO_II-like_C"/>
</dbReference>
<keyword evidence="9 17" id="KW-0249">Electron transport</keyword>
<comment type="similarity">
    <text evidence="2 17">Belongs to the cytochrome c oxidase subunit 2 family.</text>
</comment>
<evidence type="ECO:0000256" key="19">
    <source>
        <dbReference type="SAM" id="Phobius"/>
    </source>
</evidence>
<accession>A0A2K8KJE5</accession>
<keyword evidence="24" id="KW-0560">Oxidoreductase</keyword>
<keyword evidence="3 17" id="KW-0813">Transport</keyword>
<dbReference type="KEGG" id="rfo:REIFOR_00017"/>
<dbReference type="PANTHER" id="PTHR22888:SF9">
    <property type="entry name" value="CYTOCHROME C OXIDASE SUBUNIT 2"/>
    <property type="match status" value="1"/>
</dbReference>
<evidence type="ECO:0000256" key="1">
    <source>
        <dbReference type="ARBA" id="ARBA00004141"/>
    </source>
</evidence>
<dbReference type="InterPro" id="IPR014222">
    <property type="entry name" value="Cyt_c_oxidase_su2"/>
</dbReference>
<keyword evidence="25" id="KW-1185">Reference proteome</keyword>
<keyword evidence="10 19" id="KW-1133">Transmembrane helix</keyword>
<protein>
    <recommendedName>
        <fullName evidence="18">Cytochrome c oxidase subunit 2</fullName>
        <ecNumber evidence="18">7.1.1.9</ecNumber>
    </recommendedName>
</protein>
<dbReference type="SUPFAM" id="SSF46626">
    <property type="entry name" value="Cytochrome c"/>
    <property type="match status" value="1"/>
</dbReference>
<evidence type="ECO:0000256" key="14">
    <source>
        <dbReference type="ARBA" id="ARBA00024688"/>
    </source>
</evidence>
<evidence type="ECO:0000256" key="10">
    <source>
        <dbReference type="ARBA" id="ARBA00022989"/>
    </source>
</evidence>
<keyword evidence="13 19" id="KW-0472">Membrane</keyword>
<feature type="chain" id="PRO_5014662074" description="Cytochrome c oxidase subunit 2" evidence="20">
    <location>
        <begin position="24"/>
        <end position="379"/>
    </location>
</feature>
<evidence type="ECO:0000256" key="18">
    <source>
        <dbReference type="RuleBase" id="RU004024"/>
    </source>
</evidence>
<keyword evidence="11 16" id="KW-0408">Iron</keyword>
<dbReference type="Pfam" id="PF02790">
    <property type="entry name" value="COX2_TM"/>
    <property type="match status" value="1"/>
</dbReference>
<keyword evidence="5 17" id="KW-0679">Respiratory chain</keyword>
<dbReference type="Pfam" id="PF00116">
    <property type="entry name" value="COX2"/>
    <property type="match status" value="1"/>
</dbReference>
<keyword evidence="8" id="KW-1278">Translocase</keyword>
<dbReference type="GO" id="GO:0042773">
    <property type="term" value="P:ATP synthesis coupled electron transport"/>
    <property type="evidence" value="ECO:0007669"/>
    <property type="project" value="TreeGrafter"/>
</dbReference>
<comment type="cofactor">
    <cofactor evidence="18">
        <name>Cu cation</name>
        <dbReference type="ChEBI" id="CHEBI:23378"/>
    </cofactor>
    <text evidence="18">Binds a copper A center.</text>
</comment>
<evidence type="ECO:0000256" key="5">
    <source>
        <dbReference type="ARBA" id="ARBA00022660"/>
    </source>
</evidence>
<evidence type="ECO:0000256" key="16">
    <source>
        <dbReference type="PROSITE-ProRule" id="PRU00433"/>
    </source>
</evidence>
<dbReference type="AlphaFoldDB" id="A0A2K8KJE5"/>
<dbReference type="Gene3D" id="1.10.287.90">
    <property type="match status" value="1"/>
</dbReference>
<name>A0A2K8KJE5_9GAMM</name>
<feature type="transmembrane region" description="Helical" evidence="19">
    <location>
        <begin position="47"/>
        <end position="67"/>
    </location>
</feature>
<dbReference type="PROSITE" id="PS00078">
    <property type="entry name" value="COX2"/>
    <property type="match status" value="1"/>
</dbReference>
<organism evidence="24 25">
    <name type="scientific">Reinekea forsetii</name>
    <dbReference type="NCBI Taxonomy" id="1336806"/>
    <lineage>
        <taxon>Bacteria</taxon>
        <taxon>Pseudomonadati</taxon>
        <taxon>Pseudomonadota</taxon>
        <taxon>Gammaproteobacteria</taxon>
        <taxon>Oceanospirillales</taxon>
        <taxon>Saccharospirillaceae</taxon>
        <taxon>Reinekea</taxon>
    </lineage>
</organism>